<sequence>MPLGPADDKGTVLYYEDTGVPEGARAYTTLILVHGTMFNGAIFRRMYPYAASNNLRIVSVNKRDYVGSTPYTTEELSAVQGTAEEQKAIIDADGVRLAHFIAWFIETEKIPPILEAKDGTRIGGFALAGWSSGNVVTISLLGNANKLPETTREFLGSYFRTLVV</sequence>
<dbReference type="Gene3D" id="3.40.50.1820">
    <property type="entry name" value="alpha/beta hydrolase"/>
    <property type="match status" value="1"/>
</dbReference>
<feature type="non-terminal residue" evidence="1">
    <location>
        <position position="164"/>
    </location>
</feature>
<dbReference type="SUPFAM" id="SSF53474">
    <property type="entry name" value="alpha/beta-Hydrolases"/>
    <property type="match status" value="1"/>
</dbReference>
<proteinExistence type="predicted"/>
<dbReference type="HOGENOM" id="CLU_045014_1_1_1"/>
<name>M2QKI2_CERS8</name>
<reference evidence="1 2" key="1">
    <citation type="journal article" date="2012" name="Proc. Natl. Acad. Sci. U.S.A.">
        <title>Comparative genomics of Ceriporiopsis subvermispora and Phanerochaete chrysosporium provide insight into selective ligninolysis.</title>
        <authorList>
            <person name="Fernandez-Fueyo E."/>
            <person name="Ruiz-Duenas F.J."/>
            <person name="Ferreira P."/>
            <person name="Floudas D."/>
            <person name="Hibbett D.S."/>
            <person name="Canessa P."/>
            <person name="Larrondo L.F."/>
            <person name="James T.Y."/>
            <person name="Seelenfreund D."/>
            <person name="Lobos S."/>
            <person name="Polanco R."/>
            <person name="Tello M."/>
            <person name="Honda Y."/>
            <person name="Watanabe T."/>
            <person name="Watanabe T."/>
            <person name="Ryu J.S."/>
            <person name="Kubicek C.P."/>
            <person name="Schmoll M."/>
            <person name="Gaskell J."/>
            <person name="Hammel K.E."/>
            <person name="St John F.J."/>
            <person name="Vanden Wymelenberg A."/>
            <person name="Sabat G."/>
            <person name="Splinter BonDurant S."/>
            <person name="Syed K."/>
            <person name="Yadav J.S."/>
            <person name="Doddapaneni H."/>
            <person name="Subramanian V."/>
            <person name="Lavin J.L."/>
            <person name="Oguiza J.A."/>
            <person name="Perez G."/>
            <person name="Pisabarro A.G."/>
            <person name="Ramirez L."/>
            <person name="Santoyo F."/>
            <person name="Master E."/>
            <person name="Coutinho P.M."/>
            <person name="Henrissat B."/>
            <person name="Lombard V."/>
            <person name="Magnuson J.K."/>
            <person name="Kuees U."/>
            <person name="Hori C."/>
            <person name="Igarashi K."/>
            <person name="Samejima M."/>
            <person name="Held B.W."/>
            <person name="Barry K.W."/>
            <person name="LaButti K.M."/>
            <person name="Lapidus A."/>
            <person name="Lindquist E.A."/>
            <person name="Lucas S.M."/>
            <person name="Riley R."/>
            <person name="Salamov A.A."/>
            <person name="Hoffmeister D."/>
            <person name="Schwenk D."/>
            <person name="Hadar Y."/>
            <person name="Yarden O."/>
            <person name="de Vries R.P."/>
            <person name="Wiebenga A."/>
            <person name="Stenlid J."/>
            <person name="Eastwood D."/>
            <person name="Grigoriev I.V."/>
            <person name="Berka R.M."/>
            <person name="Blanchette R.A."/>
            <person name="Kersten P."/>
            <person name="Martinez A.T."/>
            <person name="Vicuna R."/>
            <person name="Cullen D."/>
        </authorList>
    </citation>
    <scope>NUCLEOTIDE SEQUENCE [LARGE SCALE GENOMIC DNA]</scope>
    <source>
        <strain evidence="1 2">B</strain>
    </source>
</reference>
<dbReference type="InterPro" id="IPR029058">
    <property type="entry name" value="AB_hydrolase_fold"/>
</dbReference>
<evidence type="ECO:0000313" key="2">
    <source>
        <dbReference type="Proteomes" id="UP000016930"/>
    </source>
</evidence>
<keyword evidence="2" id="KW-1185">Reference proteome</keyword>
<dbReference type="AlphaFoldDB" id="M2QKI2"/>
<evidence type="ECO:0008006" key="3">
    <source>
        <dbReference type="Google" id="ProtNLM"/>
    </source>
</evidence>
<evidence type="ECO:0000313" key="1">
    <source>
        <dbReference type="EMBL" id="EMD37518.1"/>
    </source>
</evidence>
<dbReference type="OrthoDB" id="3466517at2759"/>
<accession>M2QKI2</accession>
<dbReference type="EMBL" id="KB445796">
    <property type="protein sequence ID" value="EMD37518.1"/>
    <property type="molecule type" value="Genomic_DNA"/>
</dbReference>
<dbReference type="Proteomes" id="UP000016930">
    <property type="component" value="Unassembled WGS sequence"/>
</dbReference>
<organism evidence="1 2">
    <name type="scientific">Ceriporiopsis subvermispora (strain B)</name>
    <name type="common">White-rot fungus</name>
    <name type="synonym">Gelatoporia subvermispora</name>
    <dbReference type="NCBI Taxonomy" id="914234"/>
    <lineage>
        <taxon>Eukaryota</taxon>
        <taxon>Fungi</taxon>
        <taxon>Dikarya</taxon>
        <taxon>Basidiomycota</taxon>
        <taxon>Agaricomycotina</taxon>
        <taxon>Agaricomycetes</taxon>
        <taxon>Polyporales</taxon>
        <taxon>Gelatoporiaceae</taxon>
        <taxon>Gelatoporia</taxon>
    </lineage>
</organism>
<protein>
    <recommendedName>
        <fullName evidence="3">AB hydrolase-1 domain-containing protein</fullName>
    </recommendedName>
</protein>
<gene>
    <name evidence="1" type="ORF">CERSUDRAFT_49933</name>
</gene>